<proteinExistence type="predicted"/>
<dbReference type="Proteomes" id="UP000606786">
    <property type="component" value="Unassembled WGS sequence"/>
</dbReference>
<reference evidence="2" key="1">
    <citation type="submission" date="2020-11" db="EMBL/GenBank/DDBJ databases">
        <authorList>
            <person name="Whitehead M."/>
        </authorList>
    </citation>
    <scope>NUCLEOTIDE SEQUENCE</scope>
    <source>
        <strain evidence="2">EGII</strain>
    </source>
</reference>
<keyword evidence="3" id="KW-1185">Reference proteome</keyword>
<comment type="caution">
    <text evidence="2">The sequence shown here is derived from an EMBL/GenBank/DDBJ whole genome shotgun (WGS) entry which is preliminary data.</text>
</comment>
<name>A0A811U1N4_CERCA</name>
<feature type="compositionally biased region" description="Polar residues" evidence="1">
    <location>
        <begin position="109"/>
        <end position="119"/>
    </location>
</feature>
<evidence type="ECO:0000313" key="2">
    <source>
        <dbReference type="EMBL" id="CAD6992849.1"/>
    </source>
</evidence>
<sequence length="119" mass="13094">MYLLPIRKSAKEQQCKHGRAIETPCDDPNATEWLSEHNNSSNNNNNNNNGNACLPQGNTLTHCNPINVGVKIRRQQQNNDKRKRSHLNGSSCPPVKAGVNRTSHLAMPQPTTGESPASE</sequence>
<organism evidence="2 3">
    <name type="scientific">Ceratitis capitata</name>
    <name type="common">Mediterranean fruit fly</name>
    <name type="synonym">Tephritis capitata</name>
    <dbReference type="NCBI Taxonomy" id="7213"/>
    <lineage>
        <taxon>Eukaryota</taxon>
        <taxon>Metazoa</taxon>
        <taxon>Ecdysozoa</taxon>
        <taxon>Arthropoda</taxon>
        <taxon>Hexapoda</taxon>
        <taxon>Insecta</taxon>
        <taxon>Pterygota</taxon>
        <taxon>Neoptera</taxon>
        <taxon>Endopterygota</taxon>
        <taxon>Diptera</taxon>
        <taxon>Brachycera</taxon>
        <taxon>Muscomorpha</taxon>
        <taxon>Tephritoidea</taxon>
        <taxon>Tephritidae</taxon>
        <taxon>Ceratitis</taxon>
        <taxon>Ceratitis</taxon>
    </lineage>
</organism>
<evidence type="ECO:0000256" key="1">
    <source>
        <dbReference type="SAM" id="MobiDB-lite"/>
    </source>
</evidence>
<gene>
    <name evidence="2" type="ORF">CCAP1982_LOCUS1684</name>
</gene>
<dbReference type="AlphaFoldDB" id="A0A811U1N4"/>
<evidence type="ECO:0000313" key="3">
    <source>
        <dbReference type="Proteomes" id="UP000606786"/>
    </source>
</evidence>
<protein>
    <submittedName>
        <fullName evidence="2">(Mediterranean fruit fly) hypothetical protein</fullName>
    </submittedName>
</protein>
<feature type="region of interest" description="Disordered" evidence="1">
    <location>
        <begin position="15"/>
        <end position="119"/>
    </location>
</feature>
<dbReference type="EMBL" id="CAJHJT010000001">
    <property type="protein sequence ID" value="CAD6992849.1"/>
    <property type="molecule type" value="Genomic_DNA"/>
</dbReference>
<feature type="compositionally biased region" description="Low complexity" evidence="1">
    <location>
        <begin position="38"/>
        <end position="51"/>
    </location>
</feature>
<accession>A0A811U1N4</accession>